<evidence type="ECO:0000259" key="3">
    <source>
        <dbReference type="Pfam" id="PF00061"/>
    </source>
</evidence>
<evidence type="ECO:0000313" key="4">
    <source>
        <dbReference type="Proteomes" id="UP000887565"/>
    </source>
</evidence>
<evidence type="ECO:0000256" key="1">
    <source>
        <dbReference type="ARBA" id="ARBA00008390"/>
    </source>
</evidence>
<dbReference type="GO" id="GO:0005504">
    <property type="term" value="F:fatty acid binding"/>
    <property type="evidence" value="ECO:0007669"/>
    <property type="project" value="UniProtKB-ARBA"/>
</dbReference>
<dbReference type="AlphaFoldDB" id="A0A915KMC2"/>
<dbReference type="InterPro" id="IPR012674">
    <property type="entry name" value="Calycin"/>
</dbReference>
<evidence type="ECO:0000256" key="2">
    <source>
        <dbReference type="ARBA" id="ARBA00023121"/>
    </source>
</evidence>
<dbReference type="PRINTS" id="PR00178">
    <property type="entry name" value="FATTYACIDBP"/>
</dbReference>
<dbReference type="WBParaSite" id="nRc.2.0.1.t39926-RA">
    <property type="protein sequence ID" value="nRc.2.0.1.t39926-RA"/>
    <property type="gene ID" value="nRc.2.0.1.g39926"/>
</dbReference>
<comment type="similarity">
    <text evidence="1">Belongs to the calycin superfamily. Fatty-acid binding protein (FABP) family.</text>
</comment>
<dbReference type="SUPFAM" id="SSF50814">
    <property type="entry name" value="Lipocalins"/>
    <property type="match status" value="1"/>
</dbReference>
<organism evidence="4 5">
    <name type="scientific">Romanomermis culicivorax</name>
    <name type="common">Nematode worm</name>
    <dbReference type="NCBI Taxonomy" id="13658"/>
    <lineage>
        <taxon>Eukaryota</taxon>
        <taxon>Metazoa</taxon>
        <taxon>Ecdysozoa</taxon>
        <taxon>Nematoda</taxon>
        <taxon>Enoplea</taxon>
        <taxon>Dorylaimia</taxon>
        <taxon>Mermithida</taxon>
        <taxon>Mermithoidea</taxon>
        <taxon>Mermithidae</taxon>
        <taxon>Romanomermis</taxon>
    </lineage>
</organism>
<dbReference type="CDD" id="cd00742">
    <property type="entry name" value="FABP"/>
    <property type="match status" value="1"/>
</dbReference>
<dbReference type="Pfam" id="PF00061">
    <property type="entry name" value="Lipocalin"/>
    <property type="match status" value="1"/>
</dbReference>
<name>A0A915KMC2_ROMCU</name>
<dbReference type="Proteomes" id="UP000887565">
    <property type="component" value="Unplaced"/>
</dbReference>
<evidence type="ECO:0000313" key="5">
    <source>
        <dbReference type="WBParaSite" id="nRc.2.0.1.t39926-RA"/>
    </source>
</evidence>
<keyword evidence="2" id="KW-0446">Lipid-binding</keyword>
<keyword evidence="4" id="KW-1185">Reference proteome</keyword>
<protein>
    <submittedName>
        <fullName evidence="5">Lipocalin/cytosolic fatty-acid binding domain-containing protein</fullName>
    </submittedName>
</protein>
<proteinExistence type="inferred from homology"/>
<dbReference type="InterPro" id="IPR000463">
    <property type="entry name" value="Fatty_acid-bd"/>
</dbReference>
<dbReference type="InterPro" id="IPR031259">
    <property type="entry name" value="ILBP"/>
</dbReference>
<dbReference type="InterPro" id="IPR000566">
    <property type="entry name" value="Lipocln_cytosolic_FA-bd_dom"/>
</dbReference>
<sequence>MLKGFLGSAEGVPSLANVGESSDYISSDCATRYFEILKMVEAFAGTFLLQHTDDTFDDYMKALGVGMMTRVAAKTTKPTVTCAVNPDGSVLFKTESALKSQNLNFKLNEEFEEDTLDGRKTKTKFYVENGKLIQCQKATKADEKDSTIIREMKGDEMIATMKCDNIVCTRTYKRK</sequence>
<accession>A0A915KMC2</accession>
<dbReference type="FunFam" id="2.40.128.20:FF:000001">
    <property type="entry name" value="Fatty acid-binding protein, adipocyte"/>
    <property type="match status" value="1"/>
</dbReference>
<dbReference type="PANTHER" id="PTHR11955">
    <property type="entry name" value="FATTY ACID BINDING PROTEIN"/>
    <property type="match status" value="1"/>
</dbReference>
<reference evidence="5" key="1">
    <citation type="submission" date="2022-11" db="UniProtKB">
        <authorList>
            <consortium name="WormBaseParasite"/>
        </authorList>
    </citation>
    <scope>IDENTIFICATION</scope>
</reference>
<feature type="domain" description="Lipocalin/cytosolic fatty-acid binding" evidence="3">
    <location>
        <begin position="53"/>
        <end position="174"/>
    </location>
</feature>
<dbReference type="Gene3D" id="2.40.128.20">
    <property type="match status" value="1"/>
</dbReference>
<dbReference type="OMA" id="IHRMAIT"/>